<evidence type="ECO:0000256" key="2">
    <source>
        <dbReference type="ARBA" id="ARBA00004922"/>
    </source>
</evidence>
<organism evidence="8 9">
    <name type="scientific">Miscanthus lutarioriparius</name>
    <dbReference type="NCBI Taxonomy" id="422564"/>
    <lineage>
        <taxon>Eukaryota</taxon>
        <taxon>Viridiplantae</taxon>
        <taxon>Streptophyta</taxon>
        <taxon>Embryophyta</taxon>
        <taxon>Tracheophyta</taxon>
        <taxon>Spermatophyta</taxon>
        <taxon>Magnoliopsida</taxon>
        <taxon>Liliopsida</taxon>
        <taxon>Poales</taxon>
        <taxon>Poaceae</taxon>
        <taxon>PACMAD clade</taxon>
        <taxon>Panicoideae</taxon>
        <taxon>Andropogonodae</taxon>
        <taxon>Andropogoneae</taxon>
        <taxon>Saccharinae</taxon>
        <taxon>Miscanthus</taxon>
    </lineage>
</organism>
<feature type="disulfide bond" evidence="6">
    <location>
        <begin position="6"/>
        <end position="38"/>
    </location>
</feature>
<evidence type="ECO:0000256" key="5">
    <source>
        <dbReference type="ARBA" id="ARBA00023157"/>
    </source>
</evidence>
<comment type="similarity">
    <text evidence="3 7">Belongs to the glycosyl hydrolase 47 family.</text>
</comment>
<dbReference type="EC" id="3.2.1.-" evidence="7"/>
<proteinExistence type="inferred from homology"/>
<reference evidence="8" key="1">
    <citation type="submission" date="2020-10" db="EMBL/GenBank/DDBJ databases">
        <authorList>
            <person name="Han B."/>
            <person name="Lu T."/>
            <person name="Zhao Q."/>
            <person name="Huang X."/>
            <person name="Zhao Y."/>
        </authorList>
    </citation>
    <scope>NUCLEOTIDE SEQUENCE</scope>
</reference>
<comment type="caution">
    <text evidence="8">The sequence shown here is derived from an EMBL/GenBank/DDBJ whole genome shotgun (WGS) entry which is preliminary data.</text>
</comment>
<dbReference type="InterPro" id="IPR001382">
    <property type="entry name" value="Glyco_hydro_47"/>
</dbReference>
<keyword evidence="5 6" id="KW-1015">Disulfide bond</keyword>
<dbReference type="PRINTS" id="PR00747">
    <property type="entry name" value="GLYHDRLASE47"/>
</dbReference>
<dbReference type="InterPro" id="IPR050749">
    <property type="entry name" value="Glycosyl_Hydrolase_47"/>
</dbReference>
<dbReference type="PANTHER" id="PTHR11742">
    <property type="entry name" value="MANNOSYL-OLIGOSACCHARIDE ALPHA-1,2-MANNOSIDASE-RELATED"/>
    <property type="match status" value="1"/>
</dbReference>
<dbReference type="Gene3D" id="1.50.10.10">
    <property type="match status" value="1"/>
</dbReference>
<dbReference type="GO" id="GO:0004571">
    <property type="term" value="F:mannosyl-oligosaccharide 1,2-alpha-mannosidase activity"/>
    <property type="evidence" value="ECO:0007669"/>
    <property type="project" value="InterPro"/>
</dbReference>
<dbReference type="Pfam" id="PF01532">
    <property type="entry name" value="Glyco_hydro_47"/>
    <property type="match status" value="1"/>
</dbReference>
<evidence type="ECO:0000256" key="6">
    <source>
        <dbReference type="PIRSR" id="PIRSR601382-3"/>
    </source>
</evidence>
<dbReference type="EMBL" id="CAJGYO010000007">
    <property type="protein sequence ID" value="CAD6247080.1"/>
    <property type="molecule type" value="Genomic_DNA"/>
</dbReference>
<dbReference type="GO" id="GO:0005975">
    <property type="term" value="P:carbohydrate metabolic process"/>
    <property type="evidence" value="ECO:0007669"/>
    <property type="project" value="InterPro"/>
</dbReference>
<evidence type="ECO:0000256" key="3">
    <source>
        <dbReference type="ARBA" id="ARBA00007658"/>
    </source>
</evidence>
<evidence type="ECO:0000256" key="7">
    <source>
        <dbReference type="RuleBase" id="RU361193"/>
    </source>
</evidence>
<keyword evidence="7" id="KW-0326">Glycosidase</keyword>
<dbReference type="PANTHER" id="PTHR11742:SF6">
    <property type="entry name" value="MANNOSYL-OLIGOSACCHARIDE ALPHA-1,2-MANNOSIDASE IA-RELATED"/>
    <property type="match status" value="1"/>
</dbReference>
<dbReference type="SUPFAM" id="SSF48225">
    <property type="entry name" value="Seven-hairpin glycosidases"/>
    <property type="match status" value="1"/>
</dbReference>
<dbReference type="GO" id="GO:0005509">
    <property type="term" value="F:calcium ion binding"/>
    <property type="evidence" value="ECO:0007669"/>
    <property type="project" value="InterPro"/>
</dbReference>
<comment type="pathway">
    <text evidence="2">Protein modification; protein glycosylation.</text>
</comment>
<sequence length="153" mass="17609">MDELACFVPGMLALGASGYGPEKAEQIMNLARELAWTCYNFYQSTPTKLAGENYYFRGGQDMVVGTSWNILRPETIESLMYLWRLTGNKTYQDWGWDIFQAFEKNSRVESGYVGLRDVNTGTKDDMMQSFFLAETLKYLYLLFSPPSFISFDE</sequence>
<keyword evidence="4 7" id="KW-0378">Hydrolase</keyword>
<evidence type="ECO:0000256" key="4">
    <source>
        <dbReference type="ARBA" id="ARBA00022801"/>
    </source>
</evidence>
<dbReference type="InterPro" id="IPR036026">
    <property type="entry name" value="Seven-hairpin_glycosidases"/>
</dbReference>
<dbReference type="OrthoDB" id="8118055at2759"/>
<name>A0A811PWM3_9POAL</name>
<dbReference type="Proteomes" id="UP000604825">
    <property type="component" value="Unassembled WGS sequence"/>
</dbReference>
<keyword evidence="9" id="KW-1185">Reference proteome</keyword>
<comment type="cofactor">
    <cofactor evidence="1">
        <name>Ca(2+)</name>
        <dbReference type="ChEBI" id="CHEBI:29108"/>
    </cofactor>
</comment>
<dbReference type="GO" id="GO:0005783">
    <property type="term" value="C:endoplasmic reticulum"/>
    <property type="evidence" value="ECO:0007669"/>
    <property type="project" value="TreeGrafter"/>
</dbReference>
<gene>
    <name evidence="8" type="ORF">NCGR_LOCUS31307</name>
</gene>
<protein>
    <recommendedName>
        <fullName evidence="7">alpha-1,2-Mannosidase</fullName>
        <ecNumber evidence="7">3.2.1.-</ecNumber>
    </recommendedName>
</protein>
<accession>A0A811PWM3</accession>
<dbReference type="InterPro" id="IPR012341">
    <property type="entry name" value="6hp_glycosidase-like_sf"/>
</dbReference>
<evidence type="ECO:0000313" key="8">
    <source>
        <dbReference type="EMBL" id="CAD6247080.1"/>
    </source>
</evidence>
<evidence type="ECO:0000256" key="1">
    <source>
        <dbReference type="ARBA" id="ARBA00001913"/>
    </source>
</evidence>
<dbReference type="FunFam" id="1.50.10.10:FF:000102">
    <property type="entry name" value="Mannosyl-oligosaccharide 1,2-alpha-mannosidase MNS2"/>
    <property type="match status" value="1"/>
</dbReference>
<evidence type="ECO:0000313" key="9">
    <source>
        <dbReference type="Proteomes" id="UP000604825"/>
    </source>
</evidence>
<dbReference type="AlphaFoldDB" id="A0A811PWM3"/>
<dbReference type="GO" id="GO:0000139">
    <property type="term" value="C:Golgi membrane"/>
    <property type="evidence" value="ECO:0007669"/>
    <property type="project" value="TreeGrafter"/>
</dbReference>